<evidence type="ECO:0000256" key="3">
    <source>
        <dbReference type="ARBA" id="ARBA00022475"/>
    </source>
</evidence>
<dbReference type="Proteomes" id="UP000188937">
    <property type="component" value="Chromosome"/>
</dbReference>
<dbReference type="Gene3D" id="1.20.1720.10">
    <property type="entry name" value="Multidrug resistance protein D"/>
    <property type="match status" value="1"/>
</dbReference>
<dbReference type="InterPro" id="IPR020846">
    <property type="entry name" value="MFS_dom"/>
</dbReference>
<evidence type="ECO:0000259" key="8">
    <source>
        <dbReference type="PROSITE" id="PS50850"/>
    </source>
</evidence>
<keyword evidence="3" id="KW-1003">Cell membrane</keyword>
<dbReference type="RefSeq" id="WP_077812916.1">
    <property type="nucleotide sequence ID" value="NZ_CP014692.1"/>
</dbReference>
<feature type="transmembrane region" description="Helical" evidence="7">
    <location>
        <begin position="208"/>
        <end position="228"/>
    </location>
</feature>
<evidence type="ECO:0000256" key="1">
    <source>
        <dbReference type="ARBA" id="ARBA00004651"/>
    </source>
</evidence>
<evidence type="ECO:0000313" key="9">
    <source>
        <dbReference type="EMBL" id="AQS84871.1"/>
    </source>
</evidence>
<keyword evidence="6 7" id="KW-0472">Membrane</keyword>
<dbReference type="KEGG" id="aace:A0U92_08880"/>
<feature type="transmembrane region" description="Helical" evidence="7">
    <location>
        <begin position="334"/>
        <end position="357"/>
    </location>
</feature>
<dbReference type="GO" id="GO:0005886">
    <property type="term" value="C:plasma membrane"/>
    <property type="evidence" value="ECO:0007669"/>
    <property type="project" value="UniProtKB-SubCell"/>
</dbReference>
<feature type="transmembrane region" description="Helical" evidence="7">
    <location>
        <begin position="92"/>
        <end position="112"/>
    </location>
</feature>
<dbReference type="PRINTS" id="PR01036">
    <property type="entry name" value="TCRTETB"/>
</dbReference>
<dbReference type="GO" id="GO:0022857">
    <property type="term" value="F:transmembrane transporter activity"/>
    <property type="evidence" value="ECO:0007669"/>
    <property type="project" value="InterPro"/>
</dbReference>
<feature type="transmembrane region" description="Helical" evidence="7">
    <location>
        <begin position="64"/>
        <end position="85"/>
    </location>
</feature>
<evidence type="ECO:0000256" key="5">
    <source>
        <dbReference type="ARBA" id="ARBA00022989"/>
    </source>
</evidence>
<name>A0A1U9KGD6_ACEAC</name>
<evidence type="ECO:0000256" key="4">
    <source>
        <dbReference type="ARBA" id="ARBA00022692"/>
    </source>
</evidence>
<evidence type="ECO:0000313" key="10">
    <source>
        <dbReference type="Proteomes" id="UP000188937"/>
    </source>
</evidence>
<dbReference type="OrthoDB" id="9812221at2"/>
<dbReference type="eggNOG" id="COG0477">
    <property type="taxonomic scope" value="Bacteria"/>
</dbReference>
<dbReference type="PANTHER" id="PTHR42718">
    <property type="entry name" value="MAJOR FACILITATOR SUPERFAMILY MULTIDRUG TRANSPORTER MFSC"/>
    <property type="match status" value="1"/>
</dbReference>
<sequence>MTVSPTSHSTPNGLYGAARFKAMTAVCLAVLLAQIDYAIANIALPDIGADLHSSASDTVWVVNAYQLASLSSLLPLAAAGAWIGYARMCMMGITLFILASVGCALAPTLPLLTIARAIQGFGAASMLGVVSALIRFIYPVEELGKGVSVNTLIVGVGMALGPTVAGMILAVAHWPWLFWINLPIGALTFVLAASSLPVTPRQKEMPDPIGAVLCIIAVTALGLGGNSVAHSDGAMLACAMLVVGVATMSGLIRKESSSLQPILPIDLLRGIGFRIAFIVGIIAYIGSNLFMISMPFTLHDHYGWSATATGLLMTPWAFGLIVSASVTRRIADRIPAGILSSIGLVFVMLGFIALRFLPDIPTAFDVAWRIGLAGFGFGVFQVPNNRAMLLSALAGREGGASGMVQVSRQSGQTFGGIGTALILRLVPMNGSLVCLDGAAFCTAVAALLSVSRMVTGRK</sequence>
<keyword evidence="5 7" id="KW-1133">Transmembrane helix</keyword>
<dbReference type="InterPro" id="IPR036259">
    <property type="entry name" value="MFS_trans_sf"/>
</dbReference>
<dbReference type="Gene3D" id="1.20.1250.20">
    <property type="entry name" value="MFS general substrate transporter like domains"/>
    <property type="match status" value="1"/>
</dbReference>
<dbReference type="EMBL" id="CP014692">
    <property type="protein sequence ID" value="AQS84871.1"/>
    <property type="molecule type" value="Genomic_DNA"/>
</dbReference>
<feature type="transmembrane region" description="Helical" evidence="7">
    <location>
        <begin position="150"/>
        <end position="170"/>
    </location>
</feature>
<keyword evidence="2" id="KW-0813">Transport</keyword>
<feature type="transmembrane region" description="Helical" evidence="7">
    <location>
        <begin position="22"/>
        <end position="44"/>
    </location>
</feature>
<dbReference type="PANTHER" id="PTHR42718:SF46">
    <property type="entry name" value="BLR6921 PROTEIN"/>
    <property type="match status" value="1"/>
</dbReference>
<dbReference type="PROSITE" id="PS50850">
    <property type="entry name" value="MFS"/>
    <property type="match status" value="1"/>
</dbReference>
<evidence type="ECO:0000256" key="6">
    <source>
        <dbReference type="ARBA" id="ARBA00023136"/>
    </source>
</evidence>
<feature type="transmembrane region" description="Helical" evidence="7">
    <location>
        <begin position="118"/>
        <end position="138"/>
    </location>
</feature>
<organism evidence="9 10">
    <name type="scientific">Acetobacter aceti</name>
    <dbReference type="NCBI Taxonomy" id="435"/>
    <lineage>
        <taxon>Bacteria</taxon>
        <taxon>Pseudomonadati</taxon>
        <taxon>Pseudomonadota</taxon>
        <taxon>Alphaproteobacteria</taxon>
        <taxon>Acetobacterales</taxon>
        <taxon>Acetobacteraceae</taxon>
        <taxon>Acetobacter</taxon>
        <taxon>Acetobacter subgen. Acetobacter</taxon>
    </lineage>
</organism>
<dbReference type="SUPFAM" id="SSF103473">
    <property type="entry name" value="MFS general substrate transporter"/>
    <property type="match status" value="1"/>
</dbReference>
<protein>
    <submittedName>
        <fullName evidence="9">Transporter</fullName>
    </submittedName>
</protein>
<evidence type="ECO:0000256" key="7">
    <source>
        <dbReference type="SAM" id="Phobius"/>
    </source>
</evidence>
<comment type="subcellular location">
    <subcellularLocation>
        <location evidence="1">Cell membrane</location>
        <topology evidence="1">Multi-pass membrane protein</topology>
    </subcellularLocation>
</comment>
<keyword evidence="4 7" id="KW-0812">Transmembrane</keyword>
<keyword evidence="10" id="KW-1185">Reference proteome</keyword>
<gene>
    <name evidence="9" type="ORF">A0U92_08880</name>
</gene>
<accession>A0A1U9KGD6</accession>
<feature type="transmembrane region" description="Helical" evidence="7">
    <location>
        <begin position="430"/>
        <end position="450"/>
    </location>
</feature>
<evidence type="ECO:0000256" key="2">
    <source>
        <dbReference type="ARBA" id="ARBA00022448"/>
    </source>
</evidence>
<feature type="domain" description="Major facilitator superfamily (MFS) profile" evidence="8">
    <location>
        <begin position="22"/>
        <end position="458"/>
    </location>
</feature>
<dbReference type="STRING" id="435.A0U92_08880"/>
<dbReference type="Pfam" id="PF07690">
    <property type="entry name" value="MFS_1"/>
    <property type="match status" value="1"/>
</dbReference>
<feature type="transmembrane region" description="Helical" evidence="7">
    <location>
        <begin position="176"/>
        <end position="196"/>
    </location>
</feature>
<reference evidence="9 10" key="1">
    <citation type="submission" date="2016-03" db="EMBL/GenBank/DDBJ databases">
        <title>Acetic acid bacteria sequencing.</title>
        <authorList>
            <person name="Brandt J."/>
            <person name="Jakob F."/>
            <person name="Vogel R.F."/>
        </authorList>
    </citation>
    <scope>NUCLEOTIDE SEQUENCE [LARGE SCALE GENOMIC DNA]</scope>
    <source>
        <strain evidence="9 10">TMW2.1153</strain>
    </source>
</reference>
<proteinExistence type="predicted"/>
<dbReference type="AlphaFoldDB" id="A0A1U9KGD6"/>
<feature type="transmembrane region" description="Helical" evidence="7">
    <location>
        <begin position="302"/>
        <end position="322"/>
    </location>
</feature>
<feature type="transmembrane region" description="Helical" evidence="7">
    <location>
        <begin position="273"/>
        <end position="296"/>
    </location>
</feature>
<dbReference type="InterPro" id="IPR011701">
    <property type="entry name" value="MFS"/>
</dbReference>
<feature type="transmembrane region" description="Helical" evidence="7">
    <location>
        <begin position="234"/>
        <end position="252"/>
    </location>
</feature>
<dbReference type="CDD" id="cd17321">
    <property type="entry name" value="MFS_MMR_MDR_like"/>
    <property type="match status" value="1"/>
</dbReference>